<dbReference type="Proteomes" id="UP000414233">
    <property type="component" value="Unassembled WGS sequence"/>
</dbReference>
<dbReference type="Gene3D" id="1.10.10.60">
    <property type="entry name" value="Homeodomain-like"/>
    <property type="match status" value="1"/>
</dbReference>
<keyword evidence="2" id="KW-0238">DNA-binding</keyword>
<dbReference type="PROSITE" id="PS00041">
    <property type="entry name" value="HTH_ARAC_FAMILY_1"/>
    <property type="match status" value="1"/>
</dbReference>
<dbReference type="PROSITE" id="PS01124">
    <property type="entry name" value="HTH_ARAC_FAMILY_2"/>
    <property type="match status" value="1"/>
</dbReference>
<evidence type="ECO:0000259" key="4">
    <source>
        <dbReference type="PROSITE" id="PS01124"/>
    </source>
</evidence>
<protein>
    <submittedName>
        <fullName evidence="5">AraC family transcriptional regulator</fullName>
    </submittedName>
</protein>
<dbReference type="PANTHER" id="PTHR11019:SF159">
    <property type="entry name" value="TRANSCRIPTIONAL REGULATOR-RELATED"/>
    <property type="match status" value="1"/>
</dbReference>
<dbReference type="SMART" id="SM00342">
    <property type="entry name" value="HTH_ARAC"/>
    <property type="match status" value="1"/>
</dbReference>
<dbReference type="GO" id="GO:0003700">
    <property type="term" value="F:DNA-binding transcription factor activity"/>
    <property type="evidence" value="ECO:0007669"/>
    <property type="project" value="InterPro"/>
</dbReference>
<dbReference type="InterPro" id="IPR018062">
    <property type="entry name" value="HTH_AraC-typ_CS"/>
</dbReference>
<gene>
    <name evidence="5" type="ORF">PTE30175_02505</name>
</gene>
<organism evidence="5 6">
    <name type="scientific">Pandoraea terrae</name>
    <dbReference type="NCBI Taxonomy" id="1537710"/>
    <lineage>
        <taxon>Bacteria</taxon>
        <taxon>Pseudomonadati</taxon>
        <taxon>Pseudomonadota</taxon>
        <taxon>Betaproteobacteria</taxon>
        <taxon>Burkholderiales</taxon>
        <taxon>Burkholderiaceae</taxon>
        <taxon>Pandoraea</taxon>
    </lineage>
</organism>
<keyword evidence="6" id="KW-1185">Reference proteome</keyword>
<reference evidence="5 6" key="1">
    <citation type="submission" date="2019-08" db="EMBL/GenBank/DDBJ databases">
        <authorList>
            <person name="Peeters C."/>
        </authorList>
    </citation>
    <scope>NUCLEOTIDE SEQUENCE [LARGE SCALE GENOMIC DNA]</scope>
    <source>
        <strain evidence="5 6">LMG 30175</strain>
    </source>
</reference>
<sequence length="241" mass="27285">MPFVFNVSPLLQALIVEAATLRKDGIVDCDYLQRVTRLIFDQVERAKATPAALSWPWEVSLASLCESLYMNPAESRCVEERAQTLGMSSRTLARRFLADTGMSLRSWRRRMRLLRSIELLASGLGVTRTAMELGYGSTSAFVYAFPMDMGDSPRAYMREHHPGSRSRFCRRCRPRFRRADTYSCIATDRAAPSPRWEPRGRVTSGLHDVAVVQHLVELLPAGLERVETVLQERGNQVSPHQ</sequence>
<dbReference type="InterPro" id="IPR009057">
    <property type="entry name" value="Homeodomain-like_sf"/>
</dbReference>
<evidence type="ECO:0000256" key="2">
    <source>
        <dbReference type="ARBA" id="ARBA00023125"/>
    </source>
</evidence>
<evidence type="ECO:0000256" key="1">
    <source>
        <dbReference type="ARBA" id="ARBA00023015"/>
    </source>
</evidence>
<dbReference type="SUPFAM" id="SSF46689">
    <property type="entry name" value="Homeodomain-like"/>
    <property type="match status" value="2"/>
</dbReference>
<evidence type="ECO:0000313" key="6">
    <source>
        <dbReference type="Proteomes" id="UP000414233"/>
    </source>
</evidence>
<dbReference type="InterPro" id="IPR018060">
    <property type="entry name" value="HTH_AraC"/>
</dbReference>
<dbReference type="AlphaFoldDB" id="A0A5E4VEA2"/>
<feature type="domain" description="HTH araC/xylS-type" evidence="4">
    <location>
        <begin position="62"/>
        <end position="159"/>
    </location>
</feature>
<dbReference type="PANTHER" id="PTHR11019">
    <property type="entry name" value="HTH-TYPE TRANSCRIPTIONAL REGULATOR NIMR"/>
    <property type="match status" value="1"/>
</dbReference>
<dbReference type="GO" id="GO:0043565">
    <property type="term" value="F:sequence-specific DNA binding"/>
    <property type="evidence" value="ECO:0007669"/>
    <property type="project" value="InterPro"/>
</dbReference>
<evidence type="ECO:0000256" key="3">
    <source>
        <dbReference type="ARBA" id="ARBA00023163"/>
    </source>
</evidence>
<proteinExistence type="predicted"/>
<accession>A0A5E4VEA2</accession>
<name>A0A5E4VEA2_9BURK</name>
<keyword evidence="1" id="KW-0805">Transcription regulation</keyword>
<dbReference type="EMBL" id="CABPRZ010000009">
    <property type="protein sequence ID" value="VVE09914.1"/>
    <property type="molecule type" value="Genomic_DNA"/>
</dbReference>
<keyword evidence="3" id="KW-0804">Transcription</keyword>
<evidence type="ECO:0000313" key="5">
    <source>
        <dbReference type="EMBL" id="VVE09914.1"/>
    </source>
</evidence>
<dbReference type="Pfam" id="PF12833">
    <property type="entry name" value="HTH_18"/>
    <property type="match status" value="1"/>
</dbReference>